<evidence type="ECO:0000313" key="4">
    <source>
        <dbReference type="Proteomes" id="UP000701702"/>
    </source>
</evidence>
<sequence>MLMFKRRALRLLCPALATLAALAIAAPVKAGDYPERPVKIVSVTSAGTGIDDYTRLLAKYLSDKLGQSFVVENRPGGNMVVATDYVSKAAPDGYTLLLSGSGAMAANPFLFRRLPYDPMKDFVPVARLSVLPIAVIVPGNSPYHTAGELIAAARANPGKLNFATSSTGYRVILTAFNDAAKIQSVSVPYKAASAMMTDVMGGMVDYGGVEVSAVIPHVQSGKLRALAITGPSRLMQLKDVPTLRELGLERYSLNTWVGLFAPAGTPKPIVDKLTRLALQFTSTPEAMAHYQARGSAAYPADGAELRKNIVADQQGWKQMITAAGIQPE</sequence>
<dbReference type="CDD" id="cd07012">
    <property type="entry name" value="PBP2_Bug_TTT"/>
    <property type="match status" value="1"/>
</dbReference>
<dbReference type="Gene3D" id="3.40.190.10">
    <property type="entry name" value="Periplasmic binding protein-like II"/>
    <property type="match status" value="1"/>
</dbReference>
<dbReference type="Gene3D" id="3.40.190.150">
    <property type="entry name" value="Bordetella uptake gene, domain 1"/>
    <property type="match status" value="1"/>
</dbReference>
<evidence type="ECO:0008006" key="5">
    <source>
        <dbReference type="Google" id="ProtNLM"/>
    </source>
</evidence>
<proteinExistence type="inferred from homology"/>
<feature type="signal peptide" evidence="2">
    <location>
        <begin position="1"/>
        <end position="30"/>
    </location>
</feature>
<accession>A0ABM8X527</accession>
<comment type="similarity">
    <text evidence="1">Belongs to the UPF0065 (bug) family.</text>
</comment>
<organism evidence="3 4">
    <name type="scientific">Cupriavidus pinatubonensis</name>
    <dbReference type="NCBI Taxonomy" id="248026"/>
    <lineage>
        <taxon>Bacteria</taxon>
        <taxon>Pseudomonadati</taxon>
        <taxon>Pseudomonadota</taxon>
        <taxon>Betaproteobacteria</taxon>
        <taxon>Burkholderiales</taxon>
        <taxon>Burkholderiaceae</taxon>
        <taxon>Cupriavidus</taxon>
    </lineage>
</organism>
<comment type="caution">
    <text evidence="3">The sequence shown here is derived from an EMBL/GenBank/DDBJ whole genome shotgun (WGS) entry which is preliminary data.</text>
</comment>
<dbReference type="Pfam" id="PF03401">
    <property type="entry name" value="TctC"/>
    <property type="match status" value="1"/>
</dbReference>
<evidence type="ECO:0000256" key="1">
    <source>
        <dbReference type="ARBA" id="ARBA00006987"/>
    </source>
</evidence>
<dbReference type="PANTHER" id="PTHR42928:SF5">
    <property type="entry name" value="BLR1237 PROTEIN"/>
    <property type="match status" value="1"/>
</dbReference>
<evidence type="ECO:0000256" key="2">
    <source>
        <dbReference type="SAM" id="SignalP"/>
    </source>
</evidence>
<dbReference type="Proteomes" id="UP000701702">
    <property type="component" value="Unassembled WGS sequence"/>
</dbReference>
<dbReference type="PANTHER" id="PTHR42928">
    <property type="entry name" value="TRICARBOXYLATE-BINDING PROTEIN"/>
    <property type="match status" value="1"/>
</dbReference>
<dbReference type="PIRSF" id="PIRSF017082">
    <property type="entry name" value="YflP"/>
    <property type="match status" value="1"/>
</dbReference>
<feature type="chain" id="PRO_5045160244" description="Twin-arginine translocation pathway signal" evidence="2">
    <location>
        <begin position="31"/>
        <end position="328"/>
    </location>
</feature>
<gene>
    <name evidence="3" type="ORF">LMG23994_03018</name>
</gene>
<dbReference type="SUPFAM" id="SSF53850">
    <property type="entry name" value="Periplasmic binding protein-like II"/>
    <property type="match status" value="1"/>
</dbReference>
<keyword evidence="4" id="KW-1185">Reference proteome</keyword>
<dbReference type="InterPro" id="IPR042100">
    <property type="entry name" value="Bug_dom1"/>
</dbReference>
<protein>
    <recommendedName>
        <fullName evidence="5">Twin-arginine translocation pathway signal</fullName>
    </recommendedName>
</protein>
<name>A0ABM8X527_9BURK</name>
<dbReference type="RefSeq" id="WP_224003141.1">
    <property type="nucleotide sequence ID" value="NZ_CAJZAF010000015.1"/>
</dbReference>
<evidence type="ECO:0000313" key="3">
    <source>
        <dbReference type="EMBL" id="CAG9175038.1"/>
    </source>
</evidence>
<keyword evidence="2" id="KW-0732">Signal</keyword>
<reference evidence="3 4" key="1">
    <citation type="submission" date="2021-08" db="EMBL/GenBank/DDBJ databases">
        <authorList>
            <person name="Peeters C."/>
        </authorList>
    </citation>
    <scope>NUCLEOTIDE SEQUENCE [LARGE SCALE GENOMIC DNA]</scope>
    <source>
        <strain evidence="3 4">LMG 23994</strain>
    </source>
</reference>
<dbReference type="InterPro" id="IPR005064">
    <property type="entry name" value="BUG"/>
</dbReference>
<dbReference type="EMBL" id="CAJZAF010000015">
    <property type="protein sequence ID" value="CAG9175038.1"/>
    <property type="molecule type" value="Genomic_DNA"/>
</dbReference>